<gene>
    <name evidence="1" type="ORF">LOAG_06179</name>
</gene>
<sequence length="65" mass="7355">MREVNGDILLKGVGDISPGRCQVSGFVIQIPESRAYSNGYFIFSNHYMVSWVEVPVPYSSFIRKL</sequence>
<dbReference type="KEGG" id="loa:LOAG_06179"/>
<dbReference type="EMBL" id="JH712381">
    <property type="protein sequence ID" value="EFO22304.1"/>
    <property type="molecule type" value="Genomic_DNA"/>
</dbReference>
<proteinExistence type="predicted"/>
<dbReference type="RefSeq" id="XP_003141763.1">
    <property type="nucleotide sequence ID" value="XM_003141715.1"/>
</dbReference>
<reference evidence="1" key="1">
    <citation type="submission" date="2012-04" db="EMBL/GenBank/DDBJ databases">
        <title>The Genome Sequence of Loa loa.</title>
        <authorList>
            <consortium name="The Broad Institute Genome Sequencing Platform"/>
            <consortium name="Broad Institute Genome Sequencing Center for Infectious Disease"/>
            <person name="Nutman T.B."/>
            <person name="Fink D.L."/>
            <person name="Russ C."/>
            <person name="Young S."/>
            <person name="Zeng Q."/>
            <person name="Gargeya S."/>
            <person name="Alvarado L."/>
            <person name="Berlin A."/>
            <person name="Chapman S.B."/>
            <person name="Chen Z."/>
            <person name="Freedman E."/>
            <person name="Gellesch M."/>
            <person name="Goldberg J."/>
            <person name="Griggs A."/>
            <person name="Gujja S."/>
            <person name="Heilman E.R."/>
            <person name="Heiman D."/>
            <person name="Howarth C."/>
            <person name="Mehta T."/>
            <person name="Neiman D."/>
            <person name="Pearson M."/>
            <person name="Roberts A."/>
            <person name="Saif S."/>
            <person name="Shea T."/>
            <person name="Shenoy N."/>
            <person name="Sisk P."/>
            <person name="Stolte C."/>
            <person name="Sykes S."/>
            <person name="White J."/>
            <person name="Yandava C."/>
            <person name="Haas B."/>
            <person name="Henn M.R."/>
            <person name="Nusbaum C."/>
            <person name="Birren B."/>
        </authorList>
    </citation>
    <scope>NUCLEOTIDE SEQUENCE [LARGE SCALE GENOMIC DNA]</scope>
</reference>
<dbReference type="GeneID" id="9943592"/>
<protein>
    <submittedName>
        <fullName evidence="1">Uncharacterized protein</fullName>
    </submittedName>
</protein>
<dbReference type="InParanoid" id="A0A1S0TYY2"/>
<dbReference type="AlphaFoldDB" id="A0A1S0TYY2"/>
<evidence type="ECO:0000313" key="1">
    <source>
        <dbReference type="EMBL" id="EFO22304.1"/>
    </source>
</evidence>
<accession>A0A1S0TYY2</accession>
<dbReference type="CTD" id="9943592"/>
<name>A0A1S0TYY2_LOALO</name>
<organism evidence="1">
    <name type="scientific">Loa loa</name>
    <name type="common">Eye worm</name>
    <name type="synonym">Filaria loa</name>
    <dbReference type="NCBI Taxonomy" id="7209"/>
    <lineage>
        <taxon>Eukaryota</taxon>
        <taxon>Metazoa</taxon>
        <taxon>Ecdysozoa</taxon>
        <taxon>Nematoda</taxon>
        <taxon>Chromadorea</taxon>
        <taxon>Rhabditida</taxon>
        <taxon>Spirurina</taxon>
        <taxon>Spiruromorpha</taxon>
        <taxon>Filarioidea</taxon>
        <taxon>Onchocercidae</taxon>
        <taxon>Loa</taxon>
    </lineage>
</organism>